<evidence type="ECO:0000313" key="7">
    <source>
        <dbReference type="EMBL" id="KAB2586855.1"/>
    </source>
</evidence>
<accession>A0A0C2VQX1</accession>
<dbReference type="GO" id="GO:0046677">
    <property type="term" value="P:response to antibiotic"/>
    <property type="evidence" value="ECO:0007669"/>
    <property type="project" value="InterPro"/>
</dbReference>
<dbReference type="RefSeq" id="WP_021334063.1">
    <property type="nucleotide sequence ID" value="NZ_BHXB01000001.1"/>
</dbReference>
<reference evidence="8" key="2">
    <citation type="submission" date="2023-08" db="EMBL/GenBank/DDBJ databases">
        <title>Isolation and Characterization of Rhodococcus erythropolis MGMM8.</title>
        <authorList>
            <person name="Diabankana R.G.C."/>
            <person name="Afordoanyi D.M."/>
            <person name="Validov S.Z."/>
        </authorList>
    </citation>
    <scope>NUCLEOTIDE SEQUENCE</scope>
    <source>
        <strain evidence="8">MGMM8</strain>
    </source>
</reference>
<dbReference type="AlphaFoldDB" id="A0A0C2VQX1"/>
<evidence type="ECO:0000256" key="1">
    <source>
        <dbReference type="ARBA" id="ARBA00022491"/>
    </source>
</evidence>
<keyword evidence="1" id="KW-0678">Repressor</keyword>
<evidence type="ECO:0000313" key="8">
    <source>
        <dbReference type="EMBL" id="WGV51374.1"/>
    </source>
</evidence>
<dbReference type="SUPFAM" id="SSF48498">
    <property type="entry name" value="Tetracyclin repressor-like, C-terminal domain"/>
    <property type="match status" value="1"/>
</dbReference>
<evidence type="ECO:0000259" key="6">
    <source>
        <dbReference type="PROSITE" id="PS50977"/>
    </source>
</evidence>
<feature type="domain" description="HTH tetR-type" evidence="6">
    <location>
        <begin position="6"/>
        <end position="66"/>
    </location>
</feature>
<dbReference type="InterPro" id="IPR050109">
    <property type="entry name" value="HTH-type_TetR-like_transc_reg"/>
</dbReference>
<dbReference type="Proteomes" id="UP001230933">
    <property type="component" value="Chromosome"/>
</dbReference>
<dbReference type="Gene3D" id="1.10.357.10">
    <property type="entry name" value="Tetracycline Repressor, domain 2"/>
    <property type="match status" value="1"/>
</dbReference>
<protein>
    <submittedName>
        <fullName evidence="7">TetR family transcriptional regulator</fullName>
    </submittedName>
    <submittedName>
        <fullName evidence="8">TetR/AcrR family transcriptional regulator</fullName>
    </submittedName>
</protein>
<dbReference type="PRINTS" id="PR00400">
    <property type="entry name" value="TETREPRESSOR"/>
</dbReference>
<gene>
    <name evidence="7" type="ORF">BS297_03090</name>
    <name evidence="8" type="ORF">QIE55_09230</name>
</gene>
<dbReference type="InterPro" id="IPR004111">
    <property type="entry name" value="Repressor_TetR_C"/>
</dbReference>
<evidence type="ECO:0000313" key="9">
    <source>
        <dbReference type="Proteomes" id="UP000325576"/>
    </source>
</evidence>
<dbReference type="InterPro" id="IPR001647">
    <property type="entry name" value="HTH_TetR"/>
</dbReference>
<evidence type="ECO:0000256" key="5">
    <source>
        <dbReference type="PROSITE-ProRule" id="PRU00335"/>
    </source>
</evidence>
<dbReference type="GO" id="GO:0003700">
    <property type="term" value="F:DNA-binding transcription factor activity"/>
    <property type="evidence" value="ECO:0007669"/>
    <property type="project" value="TreeGrafter"/>
</dbReference>
<dbReference type="Proteomes" id="UP000325576">
    <property type="component" value="Unassembled WGS sequence"/>
</dbReference>
<sequence length="218" mass="23819">MEKRTRLTRDDVVRAAVALADSVGIDSMTMRKLGTELGVEAMSLYNHVSDKGDLLDGMVDAVFAEIDLPTPGLPWRTEVHARAVSTREVLGRHPWATPLMESRTTPGPATLRHHDAVIGTLRAADFPVALAAHAFSIMDAYIYGFVLQEVSLPFETAQETTELAKAIMGSFESGQYPHLAELTTEHVLAPGYSYAAEFAFGLDLILDGLERLHIGSER</sequence>
<evidence type="ECO:0000256" key="4">
    <source>
        <dbReference type="ARBA" id="ARBA00023163"/>
    </source>
</evidence>
<dbReference type="GO" id="GO:0000976">
    <property type="term" value="F:transcription cis-regulatory region binding"/>
    <property type="evidence" value="ECO:0007669"/>
    <property type="project" value="TreeGrafter"/>
</dbReference>
<keyword evidence="3 5" id="KW-0238">DNA-binding</keyword>
<keyword evidence="2" id="KW-0805">Transcription regulation</keyword>
<keyword evidence="4" id="KW-0804">Transcription</keyword>
<feature type="DNA-binding region" description="H-T-H motif" evidence="5">
    <location>
        <begin position="29"/>
        <end position="48"/>
    </location>
</feature>
<proteinExistence type="predicted"/>
<dbReference type="PROSITE" id="PS50977">
    <property type="entry name" value="HTH_TETR_2"/>
    <property type="match status" value="1"/>
</dbReference>
<dbReference type="EMBL" id="MRBO01000113">
    <property type="protein sequence ID" value="KAB2586855.1"/>
    <property type="molecule type" value="Genomic_DNA"/>
</dbReference>
<evidence type="ECO:0000256" key="2">
    <source>
        <dbReference type="ARBA" id="ARBA00023015"/>
    </source>
</evidence>
<dbReference type="SUPFAM" id="SSF46689">
    <property type="entry name" value="Homeodomain-like"/>
    <property type="match status" value="1"/>
</dbReference>
<dbReference type="PANTHER" id="PTHR30055">
    <property type="entry name" value="HTH-TYPE TRANSCRIPTIONAL REGULATOR RUTR"/>
    <property type="match status" value="1"/>
</dbReference>
<dbReference type="Pfam" id="PF00440">
    <property type="entry name" value="TetR_N"/>
    <property type="match status" value="1"/>
</dbReference>
<name>A0A0C2VQX1_RHOER</name>
<dbReference type="PANTHER" id="PTHR30055:SF151">
    <property type="entry name" value="TRANSCRIPTIONAL REGULATORY PROTEIN"/>
    <property type="match status" value="1"/>
</dbReference>
<organism evidence="7 9">
    <name type="scientific">Rhodococcus erythropolis</name>
    <name type="common">Arthrobacter picolinophilus</name>
    <dbReference type="NCBI Taxonomy" id="1833"/>
    <lineage>
        <taxon>Bacteria</taxon>
        <taxon>Bacillati</taxon>
        <taxon>Actinomycetota</taxon>
        <taxon>Actinomycetes</taxon>
        <taxon>Mycobacteriales</taxon>
        <taxon>Nocardiaceae</taxon>
        <taxon>Rhodococcus</taxon>
        <taxon>Rhodococcus erythropolis group</taxon>
    </lineage>
</organism>
<reference evidence="7 9" key="1">
    <citation type="journal article" date="2017" name="Poromechanics V (2013)">
        <title>Genomic Characterization of the Arsenic-Tolerant Actinobacterium, &lt;i&gt;Rhodococcus erythropolis&lt;/i&gt; S43.</title>
        <authorList>
            <person name="Retamal-Morales G."/>
            <person name="Mehnert M."/>
            <person name="Schwabe R."/>
            <person name="Tischler D."/>
            <person name="Schloemann M."/>
            <person name="Levican G.J."/>
        </authorList>
    </citation>
    <scope>NUCLEOTIDE SEQUENCE [LARGE SCALE GENOMIC DNA]</scope>
    <source>
        <strain evidence="7 9">S43</strain>
    </source>
</reference>
<dbReference type="InterPro" id="IPR036271">
    <property type="entry name" value="Tet_transcr_reg_TetR-rel_C_sf"/>
</dbReference>
<dbReference type="InterPro" id="IPR003012">
    <property type="entry name" value="Tet_transcr_reg_TetR"/>
</dbReference>
<dbReference type="GO" id="GO:0045892">
    <property type="term" value="P:negative regulation of DNA-templated transcription"/>
    <property type="evidence" value="ECO:0007669"/>
    <property type="project" value="InterPro"/>
</dbReference>
<evidence type="ECO:0000256" key="3">
    <source>
        <dbReference type="ARBA" id="ARBA00023125"/>
    </source>
</evidence>
<dbReference type="InterPro" id="IPR009057">
    <property type="entry name" value="Homeodomain-like_sf"/>
</dbReference>
<dbReference type="Pfam" id="PF02909">
    <property type="entry name" value="TetR_C_1"/>
    <property type="match status" value="1"/>
</dbReference>
<dbReference type="Gene3D" id="1.10.10.60">
    <property type="entry name" value="Homeodomain-like"/>
    <property type="match status" value="1"/>
</dbReference>
<dbReference type="EMBL" id="CP124545">
    <property type="protein sequence ID" value="WGV51374.1"/>
    <property type="molecule type" value="Genomic_DNA"/>
</dbReference>